<evidence type="ECO:0000313" key="2">
    <source>
        <dbReference type="Proteomes" id="UP000034108"/>
    </source>
</evidence>
<organism evidence="1 2">
    <name type="scientific">Candidatus Magasanikbacteria bacterium GW2011_GWC2_41_17</name>
    <dbReference type="NCBI Taxonomy" id="1619048"/>
    <lineage>
        <taxon>Bacteria</taxon>
        <taxon>Candidatus Magasanikiibacteriota</taxon>
    </lineage>
</organism>
<feature type="non-terminal residue" evidence="1">
    <location>
        <position position="28"/>
    </location>
</feature>
<comment type="caution">
    <text evidence="1">The sequence shown here is derived from an EMBL/GenBank/DDBJ whole genome shotgun (WGS) entry which is preliminary data.</text>
</comment>
<dbReference type="AlphaFoldDB" id="A0A0G0VFE5"/>
<accession>A0A0G0VFE5</accession>
<reference evidence="1 2" key="1">
    <citation type="journal article" date="2015" name="Nature">
        <title>rRNA introns, odd ribosomes, and small enigmatic genomes across a large radiation of phyla.</title>
        <authorList>
            <person name="Brown C.T."/>
            <person name="Hug L.A."/>
            <person name="Thomas B.C."/>
            <person name="Sharon I."/>
            <person name="Castelle C.J."/>
            <person name="Singh A."/>
            <person name="Wilkins M.J."/>
            <person name="Williams K.H."/>
            <person name="Banfield J.F."/>
        </authorList>
    </citation>
    <scope>NUCLEOTIDE SEQUENCE [LARGE SCALE GENOMIC DNA]</scope>
</reference>
<protein>
    <submittedName>
        <fullName evidence="1">Uncharacterized protein</fullName>
    </submittedName>
</protein>
<evidence type="ECO:0000313" key="1">
    <source>
        <dbReference type="EMBL" id="KKR99543.1"/>
    </source>
</evidence>
<gene>
    <name evidence="1" type="ORF">UU49_C0005G0001</name>
</gene>
<name>A0A0G0VFE5_9BACT</name>
<dbReference type="Proteomes" id="UP000034108">
    <property type="component" value="Unassembled WGS sequence"/>
</dbReference>
<dbReference type="EMBL" id="LCAV01000005">
    <property type="protein sequence ID" value="KKR99543.1"/>
    <property type="molecule type" value="Genomic_DNA"/>
</dbReference>
<sequence>MIESEIKKYGYAPEHNFFCFKDDQGEGT</sequence>
<proteinExistence type="predicted"/>